<keyword evidence="2" id="KW-0812">Transmembrane</keyword>
<evidence type="ECO:0000256" key="2">
    <source>
        <dbReference type="SAM" id="Phobius"/>
    </source>
</evidence>
<evidence type="ECO:0000259" key="4">
    <source>
        <dbReference type="PROSITE" id="PS51910"/>
    </source>
</evidence>
<evidence type="ECO:0000313" key="6">
    <source>
        <dbReference type="Proteomes" id="UP000322025"/>
    </source>
</evidence>
<dbReference type="PROSITE" id="PS51781">
    <property type="entry name" value="SH3B"/>
    <property type="match status" value="1"/>
</dbReference>
<dbReference type="PANTHER" id="PTHR46066:SF2">
    <property type="entry name" value="CHITINASE DOMAIN-CONTAINING PROTEIN 1"/>
    <property type="match status" value="1"/>
</dbReference>
<dbReference type="Pfam" id="PF00704">
    <property type="entry name" value="Glyco_hydro_18"/>
    <property type="match status" value="1"/>
</dbReference>
<evidence type="ECO:0000256" key="1">
    <source>
        <dbReference type="SAM" id="MobiDB-lite"/>
    </source>
</evidence>
<protein>
    <submittedName>
        <fullName evidence="5">SH3 domain-containing protein</fullName>
    </submittedName>
</protein>
<feature type="domain" description="GH18" evidence="4">
    <location>
        <begin position="315"/>
        <end position="647"/>
    </location>
</feature>
<accession>A0A5M9HUI7</accession>
<feature type="domain" description="SH3b" evidence="3">
    <location>
        <begin position="233"/>
        <end position="295"/>
    </location>
</feature>
<feature type="region of interest" description="Disordered" evidence="1">
    <location>
        <begin position="1"/>
        <end position="52"/>
    </location>
</feature>
<keyword evidence="6" id="KW-1185">Reference proteome</keyword>
<dbReference type="InterPro" id="IPR003646">
    <property type="entry name" value="SH3-like_bac-type"/>
</dbReference>
<evidence type="ECO:0000313" key="5">
    <source>
        <dbReference type="EMBL" id="KAA8500287.1"/>
    </source>
</evidence>
<dbReference type="Gene3D" id="3.20.20.80">
    <property type="entry name" value="Glycosidases"/>
    <property type="match status" value="1"/>
</dbReference>
<keyword evidence="2" id="KW-0472">Membrane</keyword>
<feature type="transmembrane region" description="Helical" evidence="2">
    <location>
        <begin position="59"/>
        <end position="79"/>
    </location>
</feature>
<dbReference type="PROSITE" id="PS51910">
    <property type="entry name" value="GH18_2"/>
    <property type="match status" value="1"/>
</dbReference>
<keyword evidence="2" id="KW-1133">Transmembrane helix</keyword>
<feature type="compositionally biased region" description="Basic residues" evidence="1">
    <location>
        <begin position="40"/>
        <end position="52"/>
    </location>
</feature>
<dbReference type="InterPro" id="IPR029070">
    <property type="entry name" value="Chitinase_insertion_sf"/>
</dbReference>
<evidence type="ECO:0000259" key="3">
    <source>
        <dbReference type="PROSITE" id="PS51781"/>
    </source>
</evidence>
<dbReference type="GO" id="GO:0005975">
    <property type="term" value="P:carbohydrate metabolic process"/>
    <property type="evidence" value="ECO:0007669"/>
    <property type="project" value="InterPro"/>
</dbReference>
<organism evidence="5 6">
    <name type="scientific">Mediterraneibacter catenae</name>
    <dbReference type="NCBI Taxonomy" id="2594882"/>
    <lineage>
        <taxon>Bacteria</taxon>
        <taxon>Bacillati</taxon>
        <taxon>Bacillota</taxon>
        <taxon>Clostridia</taxon>
        <taxon>Lachnospirales</taxon>
        <taxon>Lachnospiraceae</taxon>
        <taxon>Mediterraneibacter</taxon>
    </lineage>
</organism>
<gene>
    <name evidence="5" type="ORF">FNY66_14385</name>
</gene>
<dbReference type="InterPro" id="IPR017853">
    <property type="entry name" value="GH"/>
</dbReference>
<dbReference type="Proteomes" id="UP000322025">
    <property type="component" value="Unassembled WGS sequence"/>
</dbReference>
<dbReference type="PANTHER" id="PTHR46066">
    <property type="entry name" value="CHITINASE DOMAIN-CONTAINING PROTEIN 1 FAMILY MEMBER"/>
    <property type="match status" value="1"/>
</dbReference>
<feature type="compositionally biased region" description="Basic residues" evidence="1">
    <location>
        <begin position="14"/>
        <end position="23"/>
    </location>
</feature>
<dbReference type="SMART" id="SM00636">
    <property type="entry name" value="Glyco_18"/>
    <property type="match status" value="1"/>
</dbReference>
<feature type="compositionally biased region" description="Low complexity" evidence="1">
    <location>
        <begin position="30"/>
        <end position="39"/>
    </location>
</feature>
<dbReference type="AlphaFoldDB" id="A0A5M9HUI7"/>
<name>A0A5M9HUI7_9FIRM</name>
<feature type="compositionally biased region" description="Basic and acidic residues" evidence="1">
    <location>
        <begin position="1"/>
        <end position="13"/>
    </location>
</feature>
<dbReference type="Gene3D" id="3.10.50.10">
    <property type="match status" value="1"/>
</dbReference>
<dbReference type="Pfam" id="PF08239">
    <property type="entry name" value="SH3_3"/>
    <property type="match status" value="1"/>
</dbReference>
<dbReference type="RefSeq" id="WP_150311586.1">
    <property type="nucleotide sequence ID" value="NZ_VMSO01000032.1"/>
</dbReference>
<reference evidence="5" key="1">
    <citation type="submission" date="2019-07" db="EMBL/GenBank/DDBJ databases">
        <authorList>
            <person name="Wongkuna S."/>
            <person name="Scaria J."/>
        </authorList>
    </citation>
    <scope>NUCLEOTIDE SEQUENCE [LARGE SCALE GENOMIC DNA]</scope>
    <source>
        <strain evidence="5">SW178</strain>
    </source>
</reference>
<dbReference type="Gene3D" id="2.30.30.40">
    <property type="entry name" value="SH3 Domains"/>
    <property type="match status" value="1"/>
</dbReference>
<dbReference type="InterPro" id="IPR001223">
    <property type="entry name" value="Glyco_hydro18_cat"/>
</dbReference>
<dbReference type="OrthoDB" id="9775889at2"/>
<dbReference type="EMBL" id="VMSO01000032">
    <property type="protein sequence ID" value="KAA8500287.1"/>
    <property type="molecule type" value="Genomic_DNA"/>
</dbReference>
<comment type="caution">
    <text evidence="5">The sequence shown here is derived from an EMBL/GenBank/DDBJ whole genome shotgun (WGS) entry which is preliminary data.</text>
</comment>
<dbReference type="SUPFAM" id="SSF51445">
    <property type="entry name" value="(Trans)glycosidases"/>
    <property type="match status" value="1"/>
</dbReference>
<dbReference type="InterPro" id="IPR011583">
    <property type="entry name" value="Chitinase_II/V-like_cat"/>
</dbReference>
<sequence>MDERERKGADQRRTGKGNPRRRRPDIYAHGPSGSSSGQRRSGRTGKRSSRARRRRRNAAIRWTIFILLILAAIGGFLIWTRYGASNEKADLEQYYELDQEDEVAVVVDNEVVRDDADTSADDTEAAHAPGKIYDGQYYIEYSVVRDRINKRFYWDSNENILLYTLPEGSVSAEVGSSEYTDITEKKSADYTILKTEGSTAYIALPFIQEYTNMECEVYKDPARVVITSDWGDIQTAEIKRDTQVRYQGGVKSPILTEVSKGSKVVLLEDENDWMKVGTEDGFIGYVRTNLLKDISTETISREFDEPVYTNISKDYTINMAWHNISNSDANGYILETIAGTKGLTTIAPTWFSLADTEGNVSSLADADYVNYAHQSDLEVWAVLRDFHGGINSYDETYEVLSYTSKRTKIINQVIAEAIEKGIDGINLDFELVSAECGEHYIQFVREMSVRCRQNGLVFSVDNYVPQPYNAHFDLAEQGAVADYVVIMGYDEHTDGSYEAGSVASISYLENGIADALKSVSADKLIAGVPFFTRLWLETPKTEEELAQEEGTEAASYSNKVTSTAYSMDEAAKIVEDAGAEAQWDAETMQNYAQWEADGGTYKIWLEDIKSLEEKLKVIKSNELAGVAEWSLGMENSGVWDLILQYVN</sequence>
<proteinExistence type="predicted"/>
<dbReference type="GO" id="GO:0008061">
    <property type="term" value="F:chitin binding"/>
    <property type="evidence" value="ECO:0007669"/>
    <property type="project" value="InterPro"/>
</dbReference>